<dbReference type="Proteomes" id="UP000199161">
    <property type="component" value="Unassembled WGS sequence"/>
</dbReference>
<protein>
    <submittedName>
        <fullName evidence="2">Uncharacterized protein</fullName>
    </submittedName>
</protein>
<name>A0A1I1LDR0_NATHA</name>
<keyword evidence="1" id="KW-1133">Transmembrane helix</keyword>
<evidence type="ECO:0000313" key="2">
    <source>
        <dbReference type="EMBL" id="SFC69158.1"/>
    </source>
</evidence>
<dbReference type="AlphaFoldDB" id="A0A1I1LDR0"/>
<sequence>MAERELSELGLLGVFLAVAVGFIGLTTTFRSSSAQLFPRLTGTAIVSASAFS</sequence>
<feature type="transmembrane region" description="Helical" evidence="1">
    <location>
        <begin position="6"/>
        <end position="29"/>
    </location>
</feature>
<organism evidence="2 3">
    <name type="scientific">Natronobacterium haloterrestre</name>
    <name type="common">Halobiforma haloterrestris</name>
    <dbReference type="NCBI Taxonomy" id="148448"/>
    <lineage>
        <taxon>Archaea</taxon>
        <taxon>Methanobacteriati</taxon>
        <taxon>Methanobacteriota</taxon>
        <taxon>Stenosarchaea group</taxon>
        <taxon>Halobacteria</taxon>
        <taxon>Halobacteriales</taxon>
        <taxon>Natrialbaceae</taxon>
        <taxon>Natronobacterium</taxon>
    </lineage>
</organism>
<evidence type="ECO:0000256" key="1">
    <source>
        <dbReference type="SAM" id="Phobius"/>
    </source>
</evidence>
<proteinExistence type="predicted"/>
<gene>
    <name evidence="2" type="ORF">SAMN05444422_1159</name>
</gene>
<evidence type="ECO:0000313" key="3">
    <source>
        <dbReference type="Proteomes" id="UP000199161"/>
    </source>
</evidence>
<dbReference type="RefSeq" id="WP_245758129.1">
    <property type="nucleotide sequence ID" value="NZ_FOKW01000015.1"/>
</dbReference>
<dbReference type="EMBL" id="FOKW01000015">
    <property type="protein sequence ID" value="SFC69158.1"/>
    <property type="molecule type" value="Genomic_DNA"/>
</dbReference>
<reference evidence="3" key="1">
    <citation type="submission" date="2016-10" db="EMBL/GenBank/DDBJ databases">
        <authorList>
            <person name="Varghese N."/>
            <person name="Submissions S."/>
        </authorList>
    </citation>
    <scope>NUCLEOTIDE SEQUENCE [LARGE SCALE GENOMIC DNA]</scope>
    <source>
        <strain evidence="3">DSM 13078</strain>
    </source>
</reference>
<keyword evidence="1" id="KW-0472">Membrane</keyword>
<keyword evidence="3" id="KW-1185">Reference proteome</keyword>
<accession>A0A1I1LDR0</accession>
<keyword evidence="1" id="KW-0812">Transmembrane</keyword>